<feature type="compositionally biased region" description="Polar residues" evidence="1">
    <location>
        <begin position="25"/>
        <end position="35"/>
    </location>
</feature>
<keyword evidence="2" id="KW-0472">Membrane</keyword>
<evidence type="ECO:0000313" key="3">
    <source>
        <dbReference type="EMBL" id="KIM79087.1"/>
    </source>
</evidence>
<keyword evidence="4" id="KW-1185">Reference proteome</keyword>
<evidence type="ECO:0000256" key="1">
    <source>
        <dbReference type="SAM" id="MobiDB-lite"/>
    </source>
</evidence>
<feature type="transmembrane region" description="Helical" evidence="2">
    <location>
        <begin position="191"/>
        <end position="214"/>
    </location>
</feature>
<accession>A0A0C3BP81</accession>
<evidence type="ECO:0000313" key="4">
    <source>
        <dbReference type="Proteomes" id="UP000054166"/>
    </source>
</evidence>
<reference evidence="4" key="2">
    <citation type="submission" date="2015-01" db="EMBL/GenBank/DDBJ databases">
        <title>Evolutionary Origins and Diversification of the Mycorrhizal Mutualists.</title>
        <authorList>
            <consortium name="DOE Joint Genome Institute"/>
            <consortium name="Mycorrhizal Genomics Consortium"/>
            <person name="Kohler A."/>
            <person name="Kuo A."/>
            <person name="Nagy L.G."/>
            <person name="Floudas D."/>
            <person name="Copeland A."/>
            <person name="Barry K.W."/>
            <person name="Cichocki N."/>
            <person name="Veneault-Fourrey C."/>
            <person name="LaButti K."/>
            <person name="Lindquist E.A."/>
            <person name="Lipzen A."/>
            <person name="Lundell T."/>
            <person name="Morin E."/>
            <person name="Murat C."/>
            <person name="Riley R."/>
            <person name="Ohm R."/>
            <person name="Sun H."/>
            <person name="Tunlid A."/>
            <person name="Henrissat B."/>
            <person name="Grigoriev I.V."/>
            <person name="Hibbett D.S."/>
            <person name="Martin F."/>
        </authorList>
    </citation>
    <scope>NUCLEOTIDE SEQUENCE [LARGE SCALE GENOMIC DNA]</scope>
    <source>
        <strain evidence="4">F 1598</strain>
    </source>
</reference>
<feature type="transmembrane region" description="Helical" evidence="2">
    <location>
        <begin position="116"/>
        <end position="134"/>
    </location>
</feature>
<dbReference type="InParanoid" id="A0A0C3BP81"/>
<keyword evidence="2" id="KW-1133">Transmembrane helix</keyword>
<gene>
    <name evidence="3" type="ORF">PILCRDRAFT_10745</name>
</gene>
<dbReference type="AlphaFoldDB" id="A0A0C3BP81"/>
<dbReference type="Proteomes" id="UP000054166">
    <property type="component" value="Unassembled WGS sequence"/>
</dbReference>
<name>A0A0C3BP81_PILCF</name>
<evidence type="ECO:0000256" key="2">
    <source>
        <dbReference type="SAM" id="Phobius"/>
    </source>
</evidence>
<organism evidence="3 4">
    <name type="scientific">Piloderma croceum (strain F 1598)</name>
    <dbReference type="NCBI Taxonomy" id="765440"/>
    <lineage>
        <taxon>Eukaryota</taxon>
        <taxon>Fungi</taxon>
        <taxon>Dikarya</taxon>
        <taxon>Basidiomycota</taxon>
        <taxon>Agaricomycotina</taxon>
        <taxon>Agaricomycetes</taxon>
        <taxon>Agaricomycetidae</taxon>
        <taxon>Atheliales</taxon>
        <taxon>Atheliaceae</taxon>
        <taxon>Piloderma</taxon>
    </lineage>
</organism>
<feature type="transmembrane region" description="Helical" evidence="2">
    <location>
        <begin position="164"/>
        <end position="185"/>
    </location>
</feature>
<keyword evidence="2" id="KW-0812">Transmembrane</keyword>
<feature type="region of interest" description="Disordered" evidence="1">
    <location>
        <begin position="1"/>
        <end position="38"/>
    </location>
</feature>
<reference evidence="3 4" key="1">
    <citation type="submission" date="2014-04" db="EMBL/GenBank/DDBJ databases">
        <authorList>
            <consortium name="DOE Joint Genome Institute"/>
            <person name="Kuo A."/>
            <person name="Tarkka M."/>
            <person name="Buscot F."/>
            <person name="Kohler A."/>
            <person name="Nagy L.G."/>
            <person name="Floudas D."/>
            <person name="Copeland A."/>
            <person name="Barry K.W."/>
            <person name="Cichocki N."/>
            <person name="Veneault-Fourrey C."/>
            <person name="LaButti K."/>
            <person name="Lindquist E.A."/>
            <person name="Lipzen A."/>
            <person name="Lundell T."/>
            <person name="Morin E."/>
            <person name="Murat C."/>
            <person name="Sun H."/>
            <person name="Tunlid A."/>
            <person name="Henrissat B."/>
            <person name="Grigoriev I.V."/>
            <person name="Hibbett D.S."/>
            <person name="Martin F."/>
            <person name="Nordberg H.P."/>
            <person name="Cantor M.N."/>
            <person name="Hua S.X."/>
        </authorList>
    </citation>
    <scope>NUCLEOTIDE SEQUENCE [LARGE SCALE GENOMIC DNA]</scope>
    <source>
        <strain evidence="3 4">F 1598</strain>
    </source>
</reference>
<proteinExistence type="predicted"/>
<dbReference type="EMBL" id="KN833012">
    <property type="protein sequence ID" value="KIM79087.1"/>
    <property type="molecule type" value="Genomic_DNA"/>
</dbReference>
<dbReference type="HOGENOM" id="CLU_1116111_0_0_1"/>
<sequence>MPLADVHNLLGKRPTPHTPPSPSTLGENPTGTPKCNKQHQMDIDLDNLIVENQSPISDHSISGDRGCSSVGRLKRMTLTGNGIRAPTFRVLDGLCAPLPPPSVTSGNLLSLFAKDMLMTLAVVSAVIVFGSSSVRNGCSIADQLSCVWAGLLGLSYGERRAWRFWGSVGGVVVEYYWSGLLPASLLELGAVVAVAEVGFSSIGVFWFVSGVYWVHGRVLADNVLAQLRRGEPVSLPALACLNSQHPDEH</sequence>
<protein>
    <submittedName>
        <fullName evidence="3">Uncharacterized protein</fullName>
    </submittedName>
</protein>